<protein>
    <recommendedName>
        <fullName evidence="5">UDP-N-acetylglucosamine kinase</fullName>
        <ecNumber evidence="2">2.7.1.176</ecNumber>
    </recommendedName>
    <alternativeName>
        <fullName evidence="5">UDP-N-acetylglucosamine kinase</fullName>
    </alternativeName>
</protein>
<dbReference type="Proteomes" id="UP000183407">
    <property type="component" value="Unassembled WGS sequence"/>
</dbReference>
<dbReference type="SUPFAM" id="SSF52540">
    <property type="entry name" value="P-loop containing nucleoside triphosphate hydrolases"/>
    <property type="match status" value="1"/>
</dbReference>
<accession>A0A1H4R108</accession>
<dbReference type="EC" id="2.7.1.176" evidence="2"/>
<evidence type="ECO:0000256" key="3">
    <source>
        <dbReference type="ARBA" id="ARBA00022741"/>
    </source>
</evidence>
<evidence type="ECO:0000256" key="6">
    <source>
        <dbReference type="ARBA" id="ARBA00048178"/>
    </source>
</evidence>
<feature type="domain" description="Zeta toxin" evidence="7">
    <location>
        <begin position="55"/>
        <end position="209"/>
    </location>
</feature>
<evidence type="ECO:0000256" key="4">
    <source>
        <dbReference type="ARBA" id="ARBA00022840"/>
    </source>
</evidence>
<dbReference type="RefSeq" id="WP_073368911.1">
    <property type="nucleotide sequence ID" value="NZ_FNTL01000004.1"/>
</dbReference>
<dbReference type="OrthoDB" id="4451554at2"/>
<evidence type="ECO:0000313" key="8">
    <source>
        <dbReference type="EMBL" id="SEC25582.1"/>
    </source>
</evidence>
<organism evidence="8 9">
    <name type="scientific">Rhodococcus jostii</name>
    <dbReference type="NCBI Taxonomy" id="132919"/>
    <lineage>
        <taxon>Bacteria</taxon>
        <taxon>Bacillati</taxon>
        <taxon>Actinomycetota</taxon>
        <taxon>Actinomycetes</taxon>
        <taxon>Mycobacteriales</taxon>
        <taxon>Nocardiaceae</taxon>
        <taxon>Rhodococcus</taxon>
    </lineage>
</organism>
<evidence type="ECO:0000256" key="1">
    <source>
        <dbReference type="ARBA" id="ARBA00009104"/>
    </source>
</evidence>
<keyword evidence="4" id="KW-0067">ATP-binding</keyword>
<gene>
    <name evidence="8" type="ORF">SAMN04490220_1178</name>
</gene>
<dbReference type="InterPro" id="IPR010488">
    <property type="entry name" value="Zeta_toxin_domain"/>
</dbReference>
<dbReference type="AlphaFoldDB" id="A0A1H4R108"/>
<evidence type="ECO:0000256" key="5">
    <source>
        <dbReference type="ARBA" id="ARBA00032897"/>
    </source>
</evidence>
<dbReference type="EMBL" id="FNTL01000004">
    <property type="protein sequence ID" value="SEC25582.1"/>
    <property type="molecule type" value="Genomic_DNA"/>
</dbReference>
<comment type="catalytic activity">
    <reaction evidence="6">
        <text>UDP-N-acetyl-alpha-D-glucosamine + ATP = UDP-N-acetyl-alpha-D-glucosamine 3'-phosphate + ADP + H(+)</text>
        <dbReference type="Rhea" id="RHEA:32671"/>
        <dbReference type="ChEBI" id="CHEBI:15378"/>
        <dbReference type="ChEBI" id="CHEBI:30616"/>
        <dbReference type="ChEBI" id="CHEBI:57705"/>
        <dbReference type="ChEBI" id="CHEBI:64353"/>
        <dbReference type="ChEBI" id="CHEBI:456216"/>
        <dbReference type="EC" id="2.7.1.176"/>
    </reaction>
</comment>
<dbReference type="InterPro" id="IPR027417">
    <property type="entry name" value="P-loop_NTPase"/>
</dbReference>
<reference evidence="9" key="1">
    <citation type="submission" date="2016-10" db="EMBL/GenBank/DDBJ databases">
        <authorList>
            <person name="Varghese N."/>
        </authorList>
    </citation>
    <scope>NUCLEOTIDE SEQUENCE [LARGE SCALE GENOMIC DNA]</scope>
    <source>
        <strain evidence="9">DSM 44719</strain>
    </source>
</reference>
<dbReference type="GO" id="GO:0016301">
    <property type="term" value="F:kinase activity"/>
    <property type="evidence" value="ECO:0007669"/>
    <property type="project" value="InterPro"/>
</dbReference>
<keyword evidence="3" id="KW-0547">Nucleotide-binding</keyword>
<evidence type="ECO:0000256" key="2">
    <source>
        <dbReference type="ARBA" id="ARBA00011963"/>
    </source>
</evidence>
<dbReference type="Pfam" id="PF06414">
    <property type="entry name" value="Zeta_toxin"/>
    <property type="match status" value="1"/>
</dbReference>
<dbReference type="GO" id="GO:0005524">
    <property type="term" value="F:ATP binding"/>
    <property type="evidence" value="ECO:0007669"/>
    <property type="project" value="UniProtKB-KW"/>
</dbReference>
<evidence type="ECO:0000259" key="7">
    <source>
        <dbReference type="Pfam" id="PF06414"/>
    </source>
</evidence>
<evidence type="ECO:0000313" key="9">
    <source>
        <dbReference type="Proteomes" id="UP000183407"/>
    </source>
</evidence>
<proteinExistence type="inferred from homology"/>
<sequence>MIKSDSLRGEVAAQLAGMAASEGPLDTKSPTNTNIRYVASLSRWSFRKNVVEQYRSRETPPRGARSAVLTAGAPGAGKSLLLREHVAELYDYRPLGADVVKDFLIEQALTDGSYDNLLDTVLAAGARLAPRELAALVHDETTALIDQIRRKCLDRGENGLIEGTLRWPDHGPRVFAELVDKNYTSLRIIGVEVPRATAHEQALSRWWEVRLAWCADTEPVGGRFHSTCGD</sequence>
<name>A0A1H4R108_RHOJO</name>
<dbReference type="Gene3D" id="3.40.50.300">
    <property type="entry name" value="P-loop containing nucleotide triphosphate hydrolases"/>
    <property type="match status" value="1"/>
</dbReference>
<comment type="similarity">
    <text evidence="1">Belongs to the zeta toxin family.</text>
</comment>